<comment type="PTM">
    <text evidence="12">Phosphorylated.</text>
</comment>
<keyword evidence="11 12" id="KW-0804">Transcription</keyword>
<evidence type="ECO:0000256" key="3">
    <source>
        <dbReference type="ARBA" id="ARBA00022491"/>
    </source>
</evidence>
<evidence type="ECO:0000256" key="9">
    <source>
        <dbReference type="ARBA" id="ARBA00023125"/>
    </source>
</evidence>
<keyword evidence="6 12" id="KW-1048">Host nucleus</keyword>
<evidence type="ECO:0000256" key="2">
    <source>
        <dbReference type="ARBA" id="ARBA00007794"/>
    </source>
</evidence>
<dbReference type="GO" id="GO:0039693">
    <property type="term" value="P:viral DNA genome replication"/>
    <property type="evidence" value="ECO:0007669"/>
    <property type="project" value="UniProtKB-UniRule"/>
</dbReference>
<dbReference type="RefSeq" id="YP_717904.1">
    <property type="nucleotide sequence ID" value="NC_008297.1"/>
</dbReference>
<dbReference type="Pfam" id="PF00508">
    <property type="entry name" value="PPV_E2_N"/>
    <property type="match status" value="1"/>
</dbReference>
<comment type="function">
    <text evidence="12">Plays a role in the initiation of viral DNA replication. A dimer of E2 interacts with a dimer of E1 in order to improve specificity of E1 DNA binding activity. Once the complex recognizes and binds DNA at specific sites, the E2 dimer is removed from DNA. E2 also regulates viral transcription through binding to the E2RE response element (5'-ACCNNNNNNGGT-3') present in multiple copies in the regulatory regions of the viral genome. Activates or represses transcription depending on E2RE's position with regards to proximal promoter elements including the TATA-box. Repression occurs by sterically hindering the assembly of the transcription initiation complex.</text>
</comment>
<dbReference type="InterPro" id="IPR001866">
    <property type="entry name" value="PPV_E2_N"/>
</dbReference>
<keyword evidence="10 12" id="KW-0010">Activator</keyword>
<sequence>MESLKKRLDAIQDELLTIYEEGSELISVQVQHWNLLRKENVLMHYAKKSGVTRLGLQPVPSLRVSAEKAKQAIEMQLTLQTLQDSPYATEQWTLQDTSYERWTTEPSHCFKKGPTTVEVYFDGDRANAMHYTMWSKVYYTDVNEKWQKTKSNVDNDGLWFWDNCEKRYYVRFSDEAAKYGTGQRWDVVINNEHICPPESVTSTTPTTNACAETEGAAHRKRRRVAGGGGTAGPKRQRLQGSTQTTRSETADSTNTSGNTPQLPQEAEEEENAHQEVRRLGRPPAARGLLFDTSAGESCANAGRVLVPGAGGHPAPLEPVPRGLASPEPDDPGALQLPVAPGQGHTPPEAFPAAPAGHAPDVVRAEAGPGEGPGPGVQGRVSVSSRRRGGPQPFLREAGDSSPSVIVLAGPCNTLKCFRYRAKNLHRGLFERISTTWYWAGEGSDRIGSARILLTFSGNSQRAEFLNRVRLPPTVTFQSSIFSD</sequence>
<evidence type="ECO:0000256" key="12">
    <source>
        <dbReference type="HAMAP-Rule" id="MF_04001"/>
    </source>
</evidence>
<evidence type="ECO:0000256" key="8">
    <source>
        <dbReference type="ARBA" id="ARBA00023015"/>
    </source>
</evidence>
<comment type="similarity">
    <text evidence="12">Belongs to the papillomaviridae E2 protein family.</text>
</comment>
<feature type="compositionally biased region" description="Low complexity" evidence="13">
    <location>
        <begin position="198"/>
        <end position="214"/>
    </location>
</feature>
<dbReference type="InterPro" id="IPR033668">
    <property type="entry name" value="Reg_prot_E2"/>
</dbReference>
<dbReference type="GO" id="GO:0006260">
    <property type="term" value="P:DNA replication"/>
    <property type="evidence" value="ECO:0007669"/>
    <property type="project" value="UniProtKB-KW"/>
</dbReference>
<keyword evidence="9 12" id="KW-0238">DNA-binding</keyword>
<organism evidence="16 17">
    <name type="scientific">Canis familiaris papillomavirus 3</name>
    <dbReference type="NCBI Taxonomy" id="360397"/>
    <lineage>
        <taxon>Viruses</taxon>
        <taxon>Monodnaviria</taxon>
        <taxon>Shotokuvirae</taxon>
        <taxon>Cossaviricota</taxon>
        <taxon>Papovaviricetes</taxon>
        <taxon>Zurhausenvirales</taxon>
        <taxon>Papillomaviridae</taxon>
        <taxon>Firstpapillomavirinae</taxon>
        <taxon>Chipapillomavirus</taxon>
        <taxon>Chipapillomavirus 1</taxon>
    </lineage>
</organism>
<dbReference type="GO" id="GO:0006275">
    <property type="term" value="P:regulation of DNA replication"/>
    <property type="evidence" value="ECO:0007669"/>
    <property type="project" value="UniProtKB-UniRule"/>
</dbReference>
<evidence type="ECO:0000256" key="7">
    <source>
        <dbReference type="ARBA" id="ARBA00022705"/>
    </source>
</evidence>
<dbReference type="Gene3D" id="2.170.200.10">
    <property type="entry name" value="Papillomavirus E2 early protein domain"/>
    <property type="match status" value="1"/>
</dbReference>
<feature type="region of interest" description="Disordered" evidence="13">
    <location>
        <begin position="309"/>
        <end position="399"/>
    </location>
</feature>
<dbReference type="InterPro" id="IPR042503">
    <property type="entry name" value="Regulatory_protein_E2_N_1"/>
</dbReference>
<comment type="caution">
    <text evidence="12">Lacks conserved residue(s) required for the propagation of feature annotation.</text>
</comment>
<evidence type="ECO:0000256" key="4">
    <source>
        <dbReference type="ARBA" id="ARBA00022518"/>
    </source>
</evidence>
<dbReference type="Gene3D" id="1.10.287.30">
    <property type="entry name" value="E2 (early) protein, N terminal domain, subdomain 1"/>
    <property type="match status" value="1"/>
</dbReference>
<dbReference type="Pfam" id="PF00511">
    <property type="entry name" value="PPV_E2_C"/>
    <property type="match status" value="1"/>
</dbReference>
<comment type="subunit">
    <text evidence="12">Binds DNA as homodimer. Interacts with protein E1; this interaction greatly increases E1 DNA-binding activity. Interacts with protein L1; this interaction enhances E2-dependent replication and transcription activation. Interacts with protein L2; this interaction inhibits E2 transcriptional activity but not DNA replication function E2. Interacts with protein E7; this interaction inhibits E7 oncogenic activity. Interacts with host TAF1; this interaction modulates E2-dependent transcriptional regulation. Interacts with host BRD4; this interaction mediates E2 transcriptional activation function. Additionally, the interaction with host BRD4 on mitotic chromosomes mediates tethering of the viral genome. Interacts with host TOPBP1; this interaction is required for optimal viral DNA replication.</text>
</comment>
<dbReference type="OrthoDB" id="15886at10239"/>
<keyword evidence="5 12" id="KW-0597">Phosphoprotein</keyword>
<evidence type="ECO:0000259" key="15">
    <source>
        <dbReference type="Pfam" id="PF00511"/>
    </source>
</evidence>
<dbReference type="InterPro" id="IPR035975">
    <property type="entry name" value="E2/EBNA1_C_sf"/>
</dbReference>
<dbReference type="GO" id="GO:0042025">
    <property type="term" value="C:host cell nucleus"/>
    <property type="evidence" value="ECO:0007669"/>
    <property type="project" value="UniProtKB-SubCell"/>
</dbReference>
<dbReference type="InterPro" id="IPR036050">
    <property type="entry name" value="Regulatory_protein_E2_N"/>
</dbReference>
<gene>
    <name evidence="12 16" type="primary">E2</name>
</gene>
<dbReference type="SUPFAM" id="SSF51332">
    <property type="entry name" value="E2 regulatory, transactivation domain"/>
    <property type="match status" value="1"/>
</dbReference>
<evidence type="ECO:0000259" key="14">
    <source>
        <dbReference type="Pfam" id="PF00508"/>
    </source>
</evidence>
<dbReference type="GO" id="GO:0000166">
    <property type="term" value="F:nucleotide binding"/>
    <property type="evidence" value="ECO:0007669"/>
    <property type="project" value="UniProtKB-UniRule"/>
</dbReference>
<dbReference type="HAMAP" id="MF_04001">
    <property type="entry name" value="PPV_E2"/>
    <property type="match status" value="1"/>
</dbReference>
<feature type="domain" description="Papillomavirus E2 N-terminal" evidence="14">
    <location>
        <begin position="1"/>
        <end position="196"/>
    </location>
</feature>
<feature type="region of interest" description="Disordered" evidence="13">
    <location>
        <begin position="198"/>
        <end position="288"/>
    </location>
</feature>
<dbReference type="InterPro" id="IPR042504">
    <property type="entry name" value="Regulatory_protein_E2_N_2"/>
</dbReference>
<proteinExistence type="inferred from homology"/>
<keyword evidence="3 12" id="KW-0678">Repressor</keyword>
<comment type="subcellular location">
    <subcellularLocation>
        <location evidence="1 12">Host nucleus</location>
    </subcellularLocation>
</comment>
<evidence type="ECO:0000256" key="13">
    <source>
        <dbReference type="SAM" id="MobiDB-lite"/>
    </source>
</evidence>
<keyword evidence="7 12" id="KW-0235">DNA replication</keyword>
<dbReference type="GO" id="GO:0003677">
    <property type="term" value="F:DNA binding"/>
    <property type="evidence" value="ECO:0007669"/>
    <property type="project" value="UniProtKB-UniRule"/>
</dbReference>
<evidence type="ECO:0000256" key="5">
    <source>
        <dbReference type="ARBA" id="ARBA00022553"/>
    </source>
</evidence>
<evidence type="ECO:0000256" key="10">
    <source>
        <dbReference type="ARBA" id="ARBA00023159"/>
    </source>
</evidence>
<feature type="domain" description="Papillomavirus E2 C-terminal" evidence="15">
    <location>
        <begin position="404"/>
        <end position="478"/>
    </location>
</feature>
<dbReference type="GO" id="GO:0003700">
    <property type="term" value="F:DNA-binding transcription factor activity"/>
    <property type="evidence" value="ECO:0007669"/>
    <property type="project" value="UniProtKB-UniRule"/>
</dbReference>
<protein>
    <recommendedName>
        <fullName evidence="12">Regulatory protein E2</fullName>
    </recommendedName>
</protein>
<keyword evidence="8 12" id="KW-0805">Transcription regulation</keyword>
<dbReference type="EMBL" id="DQ295066">
    <property type="protein sequence ID" value="ABC02206.1"/>
    <property type="molecule type" value="Genomic_DNA"/>
</dbReference>
<evidence type="ECO:0000256" key="6">
    <source>
        <dbReference type="ARBA" id="ARBA00022562"/>
    </source>
</evidence>
<dbReference type="SUPFAM" id="SSF54957">
    <property type="entry name" value="Viral DNA-binding domain"/>
    <property type="match status" value="1"/>
</dbReference>
<accession>Q0QLX3</accession>
<dbReference type="GO" id="GO:0006351">
    <property type="term" value="P:DNA-templated transcription"/>
    <property type="evidence" value="ECO:0007669"/>
    <property type="project" value="UniProtKB-UniRule"/>
</dbReference>
<evidence type="ECO:0000313" key="17">
    <source>
        <dbReference type="Proteomes" id="UP000052080"/>
    </source>
</evidence>
<dbReference type="InterPro" id="IPR012677">
    <property type="entry name" value="Nucleotide-bd_a/b_plait_sf"/>
</dbReference>
<reference evidence="16 17" key="1">
    <citation type="journal article" date="2006" name="J. Gen. Virol.">
        <title>Detection of the prototype of a potential novel genus in the family Papillomaviridae in association with canine epidermodysplasia verruciformis.</title>
        <authorList>
            <person name="Tobler K."/>
            <person name="Favrot C."/>
            <person name="Nespeca G."/>
            <person name="Ackermann M."/>
        </authorList>
    </citation>
    <scope>NUCLEOTIDE SEQUENCE [LARGE SCALE GENOMIC DNA]</scope>
</reference>
<dbReference type="Proteomes" id="UP000052080">
    <property type="component" value="Segment"/>
</dbReference>
<keyword evidence="17" id="KW-1185">Reference proteome</keyword>
<evidence type="ECO:0000256" key="1">
    <source>
        <dbReference type="ARBA" id="ARBA00004147"/>
    </source>
</evidence>
<evidence type="ECO:0000313" key="16">
    <source>
        <dbReference type="EMBL" id="ABC02206.1"/>
    </source>
</evidence>
<dbReference type="KEGG" id="vg:4239221"/>
<feature type="region of interest" description="DNA-binding domain" evidence="12">
    <location>
        <begin position="399"/>
        <end position="483"/>
    </location>
</feature>
<evidence type="ECO:0000256" key="11">
    <source>
        <dbReference type="ARBA" id="ARBA00023163"/>
    </source>
</evidence>
<comment type="similarity">
    <text evidence="2">Belongs to the papillomaviridae E8^E2C protein family.</text>
</comment>
<dbReference type="GeneID" id="4239221"/>
<keyword evidence="4 12" id="KW-0244">Early protein</keyword>
<dbReference type="InterPro" id="IPR000427">
    <property type="entry name" value="Papillomavirus_E2_C"/>
</dbReference>
<dbReference type="Gene3D" id="3.30.70.330">
    <property type="match status" value="1"/>
</dbReference>
<feature type="compositionally biased region" description="Polar residues" evidence="13">
    <location>
        <begin position="238"/>
        <end position="262"/>
    </location>
</feature>
<name>Q0QLX3_9PAPI</name>